<dbReference type="Proteomes" id="UP000619761">
    <property type="component" value="Unassembled WGS sequence"/>
</dbReference>
<comment type="caution">
    <text evidence="4">Lacks conserved residue(s) required for the propagation of feature annotation.</text>
</comment>
<dbReference type="InterPro" id="IPR050218">
    <property type="entry name" value="LptD"/>
</dbReference>
<dbReference type="InterPro" id="IPR005653">
    <property type="entry name" value="OstA-like_N"/>
</dbReference>
<name>A0ABQ3B8S2_9GAMM</name>
<comment type="subcellular location">
    <subcellularLocation>
        <location evidence="4">Cell outer membrane</location>
    </subcellularLocation>
</comment>
<comment type="similarity">
    <text evidence="4">Belongs to the LptD family.</text>
</comment>
<evidence type="ECO:0000256" key="4">
    <source>
        <dbReference type="HAMAP-Rule" id="MF_01411"/>
    </source>
</evidence>
<organism evidence="7 8">
    <name type="scientific">Cellvibrio zantedeschiae</name>
    <dbReference type="NCBI Taxonomy" id="1237077"/>
    <lineage>
        <taxon>Bacteria</taxon>
        <taxon>Pseudomonadati</taxon>
        <taxon>Pseudomonadota</taxon>
        <taxon>Gammaproteobacteria</taxon>
        <taxon>Cellvibrionales</taxon>
        <taxon>Cellvibrionaceae</taxon>
        <taxon>Cellvibrio</taxon>
    </lineage>
</organism>
<evidence type="ECO:0000256" key="3">
    <source>
        <dbReference type="ARBA" id="ARBA00023237"/>
    </source>
</evidence>
<feature type="domain" description="LptD C-terminal" evidence="6">
    <location>
        <begin position="347"/>
        <end position="757"/>
    </location>
</feature>
<dbReference type="Pfam" id="PF03968">
    <property type="entry name" value="LptD_N"/>
    <property type="match status" value="1"/>
</dbReference>
<keyword evidence="8" id="KW-1185">Reference proteome</keyword>
<dbReference type="Pfam" id="PF04453">
    <property type="entry name" value="LptD"/>
    <property type="match status" value="1"/>
</dbReference>
<evidence type="ECO:0000259" key="5">
    <source>
        <dbReference type="Pfam" id="PF03968"/>
    </source>
</evidence>
<keyword evidence="1 4" id="KW-0732">Signal</keyword>
<dbReference type="PANTHER" id="PTHR30189">
    <property type="entry name" value="LPS-ASSEMBLY PROTEIN"/>
    <property type="match status" value="1"/>
</dbReference>
<dbReference type="EMBL" id="BMYZ01000002">
    <property type="protein sequence ID" value="GGY80745.1"/>
    <property type="molecule type" value="Genomic_DNA"/>
</dbReference>
<comment type="function">
    <text evidence="4">Together with LptE, is involved in the assembly of lipopolysaccharide (LPS) at the surface of the outer membrane.</text>
</comment>
<sequence length="853" mass="96878" precursor="true">MVIGLRAAGFAVAVPVFLCATPVFAADSASARLTKEFEDSRHLDWVPVEKLTEAQKQTLPNECCKGAYVAPERTDTEANLQPEDAPVRAHSDEEISERQTRLEFRGNVSITQGNRSITTDSASYDKESKQAKLTGSIQVRDPEVMVRADVAEVNLDSGDAHFDNARFVLYETRVHGVAQHLRRFGDNVINLEQSMISSCEPGDNAWSIRGSEISLHPDEHYGTAENMRLNIKNIPVLYVPYIRFPVGEERLTGFLTPTPGYSSRNGFELSVPFYWNIAPSTDATLTAHYMSSRGYMLEPELRNLTSYFETKLSGSFINNDHGGYSSFAESQIAAGVPEEVAYPYRGHDRWFAKLEQDGGKGRDWSTTINYSDLSDKDYLRDMYSGSVESNRQAYIRQMVSADYRSEHWFSGIKVDEYRLLTTTQLPYRELPRIHVDGNYQINDWVLQLNNEYVNFVQNRYFASSFDKRETYENALANTIYGDRINTDYSLTWDKSYSWGFVKPRIGVKGLAYKLDDRSLVAGTDDSPSFVTPQASVDAGLYFERDANVFGGNYLQTLEPRAFYFYSAYQNQDSLYKLTPNNSFVNFDLGDLTFNYNQLFRTTRFAGGDRLDDANQLSLAVSTAFSSQDTGAERLRMSIGQIFYGRDRKIMIYDKDTATPSVLEENRRGTSNWAAQVSGQVSSRFHVSGDAAYDQRNNKLDSANVGLHYMDDSYRIANITYRYTLKPVLSSPSQPVPVVVQSINQLDTSIILPINSRWSIIARNNHDFTHGVELDTYAGLEYNDCCYRVRVLGRRWLRVDYTTPDFLANLTNKDFEPGIMVELELKGLGSMDRQISNLLERTVKGFKDREKNLR</sequence>
<dbReference type="InterPro" id="IPR007543">
    <property type="entry name" value="LptD_C"/>
</dbReference>
<dbReference type="HAMAP" id="MF_01411">
    <property type="entry name" value="LPS_assembly_LptD"/>
    <property type="match status" value="1"/>
</dbReference>
<evidence type="ECO:0000313" key="7">
    <source>
        <dbReference type="EMBL" id="GGY80745.1"/>
    </source>
</evidence>
<comment type="caution">
    <text evidence="7">The sequence shown here is derived from an EMBL/GenBank/DDBJ whole genome shotgun (WGS) entry which is preliminary data.</text>
</comment>
<evidence type="ECO:0000259" key="6">
    <source>
        <dbReference type="Pfam" id="PF04453"/>
    </source>
</evidence>
<gene>
    <name evidence="4 7" type="primary">lptD</name>
    <name evidence="7" type="ORF">GCM10011613_27250</name>
</gene>
<proteinExistence type="inferred from homology"/>
<feature type="chain" id="PRO_5044935259" description="LPS-assembly protein LptD" evidence="4">
    <location>
        <begin position="26"/>
        <end position="853"/>
    </location>
</feature>
<accession>A0ABQ3B8S2</accession>
<dbReference type="PANTHER" id="PTHR30189:SF1">
    <property type="entry name" value="LPS-ASSEMBLY PROTEIN LPTD"/>
    <property type="match status" value="1"/>
</dbReference>
<protein>
    <recommendedName>
        <fullName evidence="4">LPS-assembly protein LptD</fullName>
    </recommendedName>
</protein>
<evidence type="ECO:0000256" key="1">
    <source>
        <dbReference type="ARBA" id="ARBA00022729"/>
    </source>
</evidence>
<dbReference type="InterPro" id="IPR020889">
    <property type="entry name" value="LipoPS_assembly_LptD"/>
</dbReference>
<feature type="signal peptide" evidence="4">
    <location>
        <begin position="1"/>
        <end position="25"/>
    </location>
</feature>
<reference evidence="8" key="1">
    <citation type="journal article" date="2019" name="Int. J. Syst. Evol. Microbiol.">
        <title>The Global Catalogue of Microorganisms (GCM) 10K type strain sequencing project: providing services to taxonomists for standard genome sequencing and annotation.</title>
        <authorList>
            <consortium name="The Broad Institute Genomics Platform"/>
            <consortium name="The Broad Institute Genome Sequencing Center for Infectious Disease"/>
            <person name="Wu L."/>
            <person name="Ma J."/>
        </authorList>
    </citation>
    <scope>NUCLEOTIDE SEQUENCE [LARGE SCALE GENOMIC DNA]</scope>
    <source>
        <strain evidence="8">KCTC 32239</strain>
    </source>
</reference>
<evidence type="ECO:0000313" key="8">
    <source>
        <dbReference type="Proteomes" id="UP000619761"/>
    </source>
</evidence>
<feature type="domain" description="Organic solvent tolerance-like N-terminal" evidence="5">
    <location>
        <begin position="94"/>
        <end position="219"/>
    </location>
</feature>
<comment type="subunit">
    <text evidence="4">Component of the lipopolysaccharide transport and assembly complex. Interacts with LptE and LptA.</text>
</comment>
<keyword evidence="2 4" id="KW-0472">Membrane</keyword>
<keyword evidence="3 4" id="KW-0998">Cell outer membrane</keyword>
<evidence type="ECO:0000256" key="2">
    <source>
        <dbReference type="ARBA" id="ARBA00023136"/>
    </source>
</evidence>
<dbReference type="Gene3D" id="2.60.450.10">
    <property type="entry name" value="Lipopolysaccharide (LPS) transport protein A like domain"/>
    <property type="match status" value="1"/>
</dbReference>